<evidence type="ECO:0000313" key="2">
    <source>
        <dbReference type="Proteomes" id="UP000178659"/>
    </source>
</evidence>
<name>A0A1G1VAS5_9BACT</name>
<protein>
    <submittedName>
        <fullName evidence="1">Uncharacterized protein</fullName>
    </submittedName>
</protein>
<reference evidence="1 2" key="1">
    <citation type="journal article" date="2016" name="Nat. Commun.">
        <title>Thousands of microbial genomes shed light on interconnected biogeochemical processes in an aquifer system.</title>
        <authorList>
            <person name="Anantharaman K."/>
            <person name="Brown C.T."/>
            <person name="Hug L.A."/>
            <person name="Sharon I."/>
            <person name="Castelle C.J."/>
            <person name="Probst A.J."/>
            <person name="Thomas B.C."/>
            <person name="Singh A."/>
            <person name="Wilkins M.J."/>
            <person name="Karaoz U."/>
            <person name="Brodie E.L."/>
            <person name="Williams K.H."/>
            <person name="Hubbard S.S."/>
            <person name="Banfield J.F."/>
        </authorList>
    </citation>
    <scope>NUCLEOTIDE SEQUENCE [LARGE SCALE GENOMIC DNA]</scope>
</reference>
<dbReference type="EMBL" id="MHCC01000027">
    <property type="protein sequence ID" value="OGY12483.1"/>
    <property type="molecule type" value="Genomic_DNA"/>
</dbReference>
<organism evidence="1 2">
    <name type="scientific">Candidatus Blackburnbacteria bacterium RIFCSPLOWO2_01_FULL_40_20</name>
    <dbReference type="NCBI Taxonomy" id="1797519"/>
    <lineage>
        <taxon>Bacteria</taxon>
        <taxon>Candidatus Blackburniibacteriota</taxon>
    </lineage>
</organism>
<dbReference type="AlphaFoldDB" id="A0A1G1VAS5"/>
<comment type="caution">
    <text evidence="1">The sequence shown here is derived from an EMBL/GenBank/DDBJ whole genome shotgun (WGS) entry which is preliminary data.</text>
</comment>
<proteinExistence type="predicted"/>
<gene>
    <name evidence="1" type="ORF">A3A77_00715</name>
</gene>
<dbReference type="Proteomes" id="UP000178659">
    <property type="component" value="Unassembled WGS sequence"/>
</dbReference>
<accession>A0A1G1VAS5</accession>
<sequence length="72" mass="8613">MNADPVLLRLIPDAETFGYPEYNYQAYSKNQTDISIQGYFRKKYLMYKTKNQNIDDFLISCKEDIETIEFKK</sequence>
<evidence type="ECO:0000313" key="1">
    <source>
        <dbReference type="EMBL" id="OGY12483.1"/>
    </source>
</evidence>